<dbReference type="EC" id="2.7.13.3" evidence="2"/>
<evidence type="ECO:0000313" key="13">
    <source>
        <dbReference type="EMBL" id="MFB2939424.1"/>
    </source>
</evidence>
<dbReference type="InterPro" id="IPR004358">
    <property type="entry name" value="Sig_transdc_His_kin-like_C"/>
</dbReference>
<evidence type="ECO:0000313" key="14">
    <source>
        <dbReference type="Proteomes" id="UP001576776"/>
    </source>
</evidence>
<dbReference type="Pfam" id="PF01590">
    <property type="entry name" value="GAF"/>
    <property type="match status" value="1"/>
</dbReference>
<evidence type="ECO:0000256" key="1">
    <source>
        <dbReference type="ARBA" id="ARBA00000085"/>
    </source>
</evidence>
<dbReference type="SUPFAM" id="SSF55874">
    <property type="entry name" value="ATPase domain of HSP90 chaperone/DNA topoisomerase II/histidine kinase"/>
    <property type="match status" value="1"/>
</dbReference>
<feature type="domain" description="Response regulatory" evidence="10">
    <location>
        <begin position="1347"/>
        <end position="1469"/>
    </location>
</feature>
<evidence type="ECO:0000259" key="12">
    <source>
        <dbReference type="PROSITE" id="PS50113"/>
    </source>
</evidence>
<dbReference type="InterPro" id="IPR013656">
    <property type="entry name" value="PAS_4"/>
</dbReference>
<dbReference type="InterPro" id="IPR003661">
    <property type="entry name" value="HisK_dim/P_dom"/>
</dbReference>
<evidence type="ECO:0000256" key="4">
    <source>
        <dbReference type="ARBA" id="ARBA00022679"/>
    </source>
</evidence>
<dbReference type="NCBIfam" id="TIGR00229">
    <property type="entry name" value="sensory_box"/>
    <property type="match status" value="5"/>
</dbReference>
<dbReference type="SUPFAM" id="SSF55781">
    <property type="entry name" value="GAF domain-like"/>
    <property type="match status" value="1"/>
</dbReference>
<dbReference type="PROSITE" id="PS50112">
    <property type="entry name" value="PAS"/>
    <property type="match status" value="4"/>
</dbReference>
<dbReference type="CDD" id="cd00130">
    <property type="entry name" value="PAS"/>
    <property type="match status" value="5"/>
</dbReference>
<dbReference type="Gene3D" id="3.30.450.20">
    <property type="entry name" value="PAS domain"/>
    <property type="match status" value="6"/>
</dbReference>
<dbReference type="Pfam" id="PF00072">
    <property type="entry name" value="Response_reg"/>
    <property type="match status" value="1"/>
</dbReference>
<organism evidence="13 14">
    <name type="scientific">Floridaenema fluviatile BLCC-F154</name>
    <dbReference type="NCBI Taxonomy" id="3153640"/>
    <lineage>
        <taxon>Bacteria</taxon>
        <taxon>Bacillati</taxon>
        <taxon>Cyanobacteriota</taxon>
        <taxon>Cyanophyceae</taxon>
        <taxon>Oscillatoriophycideae</taxon>
        <taxon>Aerosakkonematales</taxon>
        <taxon>Aerosakkonemataceae</taxon>
        <taxon>Floridanema</taxon>
        <taxon>Floridanema fluviatile</taxon>
    </lineage>
</organism>
<feature type="coiled-coil region" evidence="8">
    <location>
        <begin position="761"/>
        <end position="799"/>
    </location>
</feature>
<feature type="modified residue" description="4-aspartylphosphate" evidence="7">
    <location>
        <position position="1396"/>
    </location>
</feature>
<dbReference type="InterPro" id="IPR036097">
    <property type="entry name" value="HisK_dim/P_sf"/>
</dbReference>
<feature type="domain" description="PAS" evidence="11">
    <location>
        <begin position="924"/>
        <end position="978"/>
    </location>
</feature>
<dbReference type="InterPro" id="IPR005467">
    <property type="entry name" value="His_kinase_dom"/>
</dbReference>
<dbReference type="CDD" id="cd17546">
    <property type="entry name" value="REC_hyHK_CKI1_RcsC-like"/>
    <property type="match status" value="1"/>
</dbReference>
<dbReference type="SMART" id="SM00091">
    <property type="entry name" value="PAS"/>
    <property type="match status" value="6"/>
</dbReference>
<keyword evidence="8" id="KW-0175">Coiled coil</keyword>
<dbReference type="InterPro" id="IPR013655">
    <property type="entry name" value="PAS_fold_3"/>
</dbReference>
<evidence type="ECO:0000259" key="9">
    <source>
        <dbReference type="PROSITE" id="PS50109"/>
    </source>
</evidence>
<feature type="domain" description="PAC" evidence="12">
    <location>
        <begin position="871"/>
        <end position="923"/>
    </location>
</feature>
<dbReference type="CDD" id="cd00082">
    <property type="entry name" value="HisKA"/>
    <property type="match status" value="1"/>
</dbReference>
<dbReference type="Proteomes" id="UP001576776">
    <property type="component" value="Unassembled WGS sequence"/>
</dbReference>
<dbReference type="InterPro" id="IPR036890">
    <property type="entry name" value="HATPase_C_sf"/>
</dbReference>
<dbReference type="Gene3D" id="3.40.50.2300">
    <property type="match status" value="2"/>
</dbReference>
<evidence type="ECO:0000256" key="7">
    <source>
        <dbReference type="PROSITE-ProRule" id="PRU00169"/>
    </source>
</evidence>
<dbReference type="PANTHER" id="PTHR43047">
    <property type="entry name" value="TWO-COMPONENT HISTIDINE PROTEIN KINASE"/>
    <property type="match status" value="1"/>
</dbReference>
<dbReference type="PROSITE" id="PS50109">
    <property type="entry name" value="HIS_KIN"/>
    <property type="match status" value="1"/>
</dbReference>
<sequence length="1565" mass="178113">MESDSLVGSLRSCQKKIPDVILLDYDLFVRGEQRAIRDSSQQILEEKTQEFLSQLEAEFSNTDIPVIALLEQENETIADRLIEQGVQDYLIQENLTADLLCRTVRNAIKQGHLQRQIAQLRTEIKKPFVTLAESSPVGIYRTDVNGKCTYVNQHWCELTGLTAAEVVGEGWDSVLHPDDRDRIATEWYESVVKGTTFKTECRFQTPNGITNWIVAQAVAEIDASGTITGYIGTIVDINKRKRLEEELQEREARLNAFFSSAPVGMMILDQNLQFLQVNEQLATIDNMTAEAYIGKTLWDISPEIARQITPLHEQVLETAKPILNQEVSVEILNQPGVKRTWIVSYFPIEKNASDRPSGVGGVVIEITDRKQAEEALRQSEKKHRALLKALPDLIMRINRAGIYLDFIATKTFKVLGKKEDFIGTHIRESLPHSLVEQRIAAIDTALQTGTIQIYEQELEVEGKIQTEEVRVVACGENETLLVVRDISARKEAEKKIRKSEAALAEAQRIAHIGNWEFDVEKQKITWSEELFRIYDWQTDRLEPTFAEHIQKIVHPEDREYFVQTVQRALLTGEPYLMEFKALRSDGSIRIIEGRGEATLNSQGQVIRLFGTAMDITQRKQAELALQSLVEVTASVTGEAFFPVLVEQIAIALNVTSVIVSEKSGDRLETLAIYSDRQLQPNFCRDIIGTPCEMVLQRGKYYWQENLNQIDFDFIPLESKSYLGTALRSTSGEIIGVLSVLDRQPIVNAERAEILLQIFASRASAELERQQATEALLQLNQELEIIVEQRTAALQQSQEELSTIFSLAAVGIVQIDAITFRFLKVNQKFCNTLGYTEAELTAKVVTEITHPEDIAETLSCMQQVCTGKINEFFVEKRYIRKDSSLLYAHANVSIVRRPDGTPEYYIAIIKDISDRKQAELALRESEERFRTLFEATPNPIQGFDKERRVIFWNRASEELYGYTCAEAMGQRVEELIIPKQMWAEMIPVIDAWIADIADPLPHGELQLQNKKGELVEVYSNHLTLKNLNGESEMYCLDMDLRDRKLLEQELRQMNAVLERRVEERTIDLQKAMETAEAANRAKSIFLANMSHELRTPLNAILGFTQLMSRDRTLKPENQEQLSIINRSGTHLLNLINDILEMSKIEAECTTINLTRFDLQDLLYTVKQMFQLRAEHKGLKLICHYPPELPNYIETDEGKLRQILINLLGNAIKFTQTGKITLQVQCQDSKARNQNGKSRPISPSSHLRLKFEVKDTGPGIDPNELHRLFEPFVQLKNPKLSQEGTGLGLAISYQFVRLLGGELQVFSTLGKGATFRFEIPVTLVSAADTVTKLGEKRAIALAPNQPSYRILIVEDDWASRQLLLNILQIFGFQVKAVVNGQEAVTVWQKWQPHLIWMDIRMPIMDGYEATRQIRAIEKSQLVNSIQPTKIIALTAGVFEENRDRVIAAGCDDFIPKPLHESNLLDKLIEHLGVHFIYEEIFPRGRWNNNPKTTALKLEPSVLQVMPPEWLFQFYQAIIHLNSTNMLKLVAQIPPEHQALAEALREKINNFDFEQLMVLFQSATKLIK</sequence>
<dbReference type="InterPro" id="IPR001610">
    <property type="entry name" value="PAC"/>
</dbReference>
<dbReference type="Gene3D" id="2.10.70.100">
    <property type="match status" value="1"/>
</dbReference>
<comment type="caution">
    <text evidence="13">The sequence shown here is derived from an EMBL/GenBank/DDBJ whole genome shotgun (WGS) entry which is preliminary data.</text>
</comment>
<evidence type="ECO:0000256" key="3">
    <source>
        <dbReference type="ARBA" id="ARBA00022553"/>
    </source>
</evidence>
<evidence type="ECO:0000256" key="5">
    <source>
        <dbReference type="ARBA" id="ARBA00022777"/>
    </source>
</evidence>
<dbReference type="CDD" id="cd16922">
    <property type="entry name" value="HATPase_EvgS-ArcB-TorS-like"/>
    <property type="match status" value="1"/>
</dbReference>
<dbReference type="RefSeq" id="WP_413260889.1">
    <property type="nucleotide sequence ID" value="NZ_JBHFNS010000094.1"/>
</dbReference>
<dbReference type="InterPro" id="IPR011006">
    <property type="entry name" value="CheY-like_superfamily"/>
</dbReference>
<dbReference type="Gene3D" id="3.30.565.10">
    <property type="entry name" value="Histidine kinase-like ATPase, C-terminal domain"/>
    <property type="match status" value="1"/>
</dbReference>
<feature type="domain" description="PAC" evidence="12">
    <location>
        <begin position="325"/>
        <end position="378"/>
    </location>
</feature>
<feature type="domain" description="PAC" evidence="12">
    <location>
        <begin position="575"/>
        <end position="627"/>
    </location>
</feature>
<dbReference type="InterPro" id="IPR000014">
    <property type="entry name" value="PAS"/>
</dbReference>
<keyword evidence="3 7" id="KW-0597">Phosphoprotein</keyword>
<dbReference type="Gene3D" id="1.10.287.130">
    <property type="match status" value="1"/>
</dbReference>
<dbReference type="SMART" id="SM00086">
    <property type="entry name" value="PAC"/>
    <property type="match status" value="5"/>
</dbReference>
<dbReference type="InterPro" id="IPR003018">
    <property type="entry name" value="GAF"/>
</dbReference>
<evidence type="ECO:0000259" key="10">
    <source>
        <dbReference type="PROSITE" id="PS50110"/>
    </source>
</evidence>
<reference evidence="13 14" key="1">
    <citation type="submission" date="2024-09" db="EMBL/GenBank/DDBJ databases">
        <title>Floridaenema gen nov. (Aerosakkonemataceae, Aerosakkonematales ord. nov., Cyanobacteria) from benthic tropical and subtropical fresh waters, with the description of four new species.</title>
        <authorList>
            <person name="Moretto J.A."/>
            <person name="Berthold D.E."/>
            <person name="Lefler F.W."/>
            <person name="Huang I.-S."/>
            <person name="Laughinghouse H. IV."/>
        </authorList>
    </citation>
    <scope>NUCLEOTIDE SEQUENCE [LARGE SCALE GENOMIC DNA]</scope>
    <source>
        <strain evidence="13 14">BLCC-F154</strain>
    </source>
</reference>
<dbReference type="SMART" id="SM00065">
    <property type="entry name" value="GAF"/>
    <property type="match status" value="1"/>
</dbReference>
<keyword evidence="5" id="KW-0418">Kinase</keyword>
<evidence type="ECO:0000256" key="8">
    <source>
        <dbReference type="SAM" id="Coils"/>
    </source>
</evidence>
<dbReference type="SMART" id="SM00448">
    <property type="entry name" value="REC"/>
    <property type="match status" value="1"/>
</dbReference>
<dbReference type="PRINTS" id="PR00344">
    <property type="entry name" value="BCTRLSENSOR"/>
</dbReference>
<dbReference type="InterPro" id="IPR035965">
    <property type="entry name" value="PAS-like_dom_sf"/>
</dbReference>
<dbReference type="SMART" id="SM00387">
    <property type="entry name" value="HATPase_c"/>
    <property type="match status" value="1"/>
</dbReference>
<feature type="domain" description="Histidine kinase" evidence="9">
    <location>
        <begin position="1087"/>
        <end position="1321"/>
    </location>
</feature>
<dbReference type="InterPro" id="IPR001789">
    <property type="entry name" value="Sig_transdc_resp-reg_receiver"/>
</dbReference>
<dbReference type="Gene3D" id="3.30.450.40">
    <property type="match status" value="1"/>
</dbReference>
<dbReference type="Pfam" id="PF02518">
    <property type="entry name" value="HATPase_c"/>
    <property type="match status" value="1"/>
</dbReference>
<evidence type="ECO:0000256" key="2">
    <source>
        <dbReference type="ARBA" id="ARBA00012438"/>
    </source>
</evidence>
<feature type="domain" description="PAS" evidence="11">
    <location>
        <begin position="250"/>
        <end position="319"/>
    </location>
</feature>
<dbReference type="InterPro" id="IPR000700">
    <property type="entry name" value="PAS-assoc_C"/>
</dbReference>
<name>A0ABV4YKR7_9CYAN</name>
<keyword evidence="6" id="KW-0902">Two-component regulatory system</keyword>
<dbReference type="InterPro" id="IPR029016">
    <property type="entry name" value="GAF-like_dom_sf"/>
</dbReference>
<dbReference type="PROSITE" id="PS50113">
    <property type="entry name" value="PAC"/>
    <property type="match status" value="4"/>
</dbReference>
<feature type="domain" description="PAC" evidence="12">
    <location>
        <begin position="197"/>
        <end position="249"/>
    </location>
</feature>
<dbReference type="SUPFAM" id="SSF47384">
    <property type="entry name" value="Homodimeric domain of signal transducing histidine kinase"/>
    <property type="match status" value="1"/>
</dbReference>
<dbReference type="Pfam" id="PF08448">
    <property type="entry name" value="PAS_4"/>
    <property type="match status" value="1"/>
</dbReference>
<dbReference type="PROSITE" id="PS50110">
    <property type="entry name" value="RESPONSE_REGULATORY"/>
    <property type="match status" value="1"/>
</dbReference>
<proteinExistence type="predicted"/>
<comment type="catalytic activity">
    <reaction evidence="1">
        <text>ATP + protein L-histidine = ADP + protein N-phospho-L-histidine.</text>
        <dbReference type="EC" id="2.7.13.3"/>
    </reaction>
</comment>
<dbReference type="InterPro" id="IPR003594">
    <property type="entry name" value="HATPase_dom"/>
</dbReference>
<dbReference type="Pfam" id="PF08447">
    <property type="entry name" value="PAS_3"/>
    <property type="match status" value="3"/>
</dbReference>
<dbReference type="SUPFAM" id="SSF55785">
    <property type="entry name" value="PYP-like sensor domain (PAS domain)"/>
    <property type="match status" value="6"/>
</dbReference>
<feature type="domain" description="PAS" evidence="11">
    <location>
        <begin position="796"/>
        <end position="867"/>
    </location>
</feature>
<dbReference type="SUPFAM" id="SSF52172">
    <property type="entry name" value="CheY-like"/>
    <property type="match status" value="2"/>
</dbReference>
<dbReference type="SMART" id="SM00388">
    <property type="entry name" value="HisKA"/>
    <property type="match status" value="1"/>
</dbReference>
<evidence type="ECO:0000259" key="11">
    <source>
        <dbReference type="PROSITE" id="PS50112"/>
    </source>
</evidence>
<protein>
    <recommendedName>
        <fullName evidence="2">histidine kinase</fullName>
        <ecNumber evidence="2">2.7.13.3</ecNumber>
    </recommendedName>
</protein>
<evidence type="ECO:0000256" key="6">
    <source>
        <dbReference type="ARBA" id="ARBA00023012"/>
    </source>
</evidence>
<keyword evidence="4" id="KW-0808">Transferase</keyword>
<feature type="domain" description="PAS" evidence="11">
    <location>
        <begin position="124"/>
        <end position="195"/>
    </location>
</feature>
<dbReference type="InterPro" id="IPR013767">
    <property type="entry name" value="PAS_fold"/>
</dbReference>
<keyword evidence="14" id="KW-1185">Reference proteome</keyword>
<dbReference type="Pfam" id="PF00512">
    <property type="entry name" value="HisKA"/>
    <property type="match status" value="1"/>
</dbReference>
<dbReference type="Pfam" id="PF00989">
    <property type="entry name" value="PAS"/>
    <property type="match status" value="1"/>
</dbReference>
<accession>A0ABV4YKR7</accession>
<dbReference type="EMBL" id="JBHFNS010000094">
    <property type="protein sequence ID" value="MFB2939424.1"/>
    <property type="molecule type" value="Genomic_DNA"/>
</dbReference>
<gene>
    <name evidence="13" type="ORF">ACE1B6_29575</name>
</gene>